<comment type="catalytic activity">
    <reaction evidence="1">
        <text>Endonucleolytic cleavage to 5'-phosphomonoester.</text>
        <dbReference type="EC" id="3.1.26.4"/>
    </reaction>
</comment>
<sequence>MILQRYQSPEDRRPAWARVADPLIAAAAVTRFRNVTPNLLTSPFLQSWRVFLQSKALPGSLKTMLKVAMKYNTQCLPMTIDQDLRNAMPFWYHQGRRPETRAVYGDKWGVCQQSTHHLATTKQMVDHARKNDAPDHHETQDCDCYACYDDRLSGCTNPIECRKNAMKKLDSLALIWDPRSQHNPSPHRTTPNTTPIDGFIETWNSDSIRDGNPTYHIRVLVDWDAAEQRTRQMADIAPILLPAWDTNEVTVYTDGSCTLNGTASARAGSGIWYGQDDARNTALRIPGDMASNNVGELVAALASIQGNSRARYINIVSDSKYTIDTLTTLLPRWADEGFTNCKNVPILAAMYGEGWYTFSLGPSQLGQLGSTWINLAPPNRAKLT</sequence>
<gene>
    <name evidence="9" type="ORF">DFP72DRAFT_1022914</name>
</gene>
<comment type="similarity">
    <text evidence="2">Belongs to the RNase H family.</text>
</comment>
<evidence type="ECO:0000256" key="6">
    <source>
        <dbReference type="ARBA" id="ARBA00022759"/>
    </source>
</evidence>
<dbReference type="EMBL" id="JACGCI010000196">
    <property type="protein sequence ID" value="KAF6742181.1"/>
    <property type="molecule type" value="Genomic_DNA"/>
</dbReference>
<evidence type="ECO:0000256" key="2">
    <source>
        <dbReference type="ARBA" id="ARBA00005300"/>
    </source>
</evidence>
<comment type="caution">
    <text evidence="9">The sequence shown here is derived from an EMBL/GenBank/DDBJ whole genome shotgun (WGS) entry which is preliminary data.</text>
</comment>
<evidence type="ECO:0000256" key="3">
    <source>
        <dbReference type="ARBA" id="ARBA00012180"/>
    </source>
</evidence>
<dbReference type="PROSITE" id="PS50879">
    <property type="entry name" value="RNASE_H_1"/>
    <property type="match status" value="1"/>
</dbReference>
<dbReference type="InterPro" id="IPR012337">
    <property type="entry name" value="RNaseH-like_sf"/>
</dbReference>
<dbReference type="AlphaFoldDB" id="A0A8H6H9N6"/>
<accession>A0A8H6H9N6</accession>
<dbReference type="Proteomes" id="UP000521943">
    <property type="component" value="Unassembled WGS sequence"/>
</dbReference>
<evidence type="ECO:0000256" key="7">
    <source>
        <dbReference type="ARBA" id="ARBA00022801"/>
    </source>
</evidence>
<keyword evidence="7" id="KW-0378">Hydrolase</keyword>
<keyword evidence="4" id="KW-0540">Nuclease</keyword>
<dbReference type="SUPFAM" id="SSF53098">
    <property type="entry name" value="Ribonuclease H-like"/>
    <property type="match status" value="1"/>
</dbReference>
<dbReference type="Pfam" id="PF00075">
    <property type="entry name" value="RNase_H"/>
    <property type="match status" value="1"/>
</dbReference>
<evidence type="ECO:0000256" key="4">
    <source>
        <dbReference type="ARBA" id="ARBA00022722"/>
    </source>
</evidence>
<evidence type="ECO:0000256" key="1">
    <source>
        <dbReference type="ARBA" id="ARBA00000077"/>
    </source>
</evidence>
<evidence type="ECO:0000256" key="5">
    <source>
        <dbReference type="ARBA" id="ARBA00022723"/>
    </source>
</evidence>
<dbReference type="InterPro" id="IPR036397">
    <property type="entry name" value="RNaseH_sf"/>
</dbReference>
<dbReference type="OrthoDB" id="3062525at2759"/>
<name>A0A8H6H9N6_9AGAR</name>
<dbReference type="Gene3D" id="3.30.420.10">
    <property type="entry name" value="Ribonuclease H-like superfamily/Ribonuclease H"/>
    <property type="match status" value="1"/>
</dbReference>
<dbReference type="PANTHER" id="PTHR10642">
    <property type="entry name" value="RIBONUCLEASE H1"/>
    <property type="match status" value="1"/>
</dbReference>
<evidence type="ECO:0000313" key="10">
    <source>
        <dbReference type="Proteomes" id="UP000521943"/>
    </source>
</evidence>
<proteinExistence type="inferred from homology"/>
<keyword evidence="10" id="KW-1185">Reference proteome</keyword>
<reference evidence="9 10" key="1">
    <citation type="submission" date="2020-07" db="EMBL/GenBank/DDBJ databases">
        <title>Comparative genomics of pyrophilous fungi reveals a link between fire events and developmental genes.</title>
        <authorList>
            <consortium name="DOE Joint Genome Institute"/>
            <person name="Steindorff A.S."/>
            <person name="Carver A."/>
            <person name="Calhoun S."/>
            <person name="Stillman K."/>
            <person name="Liu H."/>
            <person name="Lipzen A."/>
            <person name="Pangilinan J."/>
            <person name="Labutti K."/>
            <person name="Bruns T.D."/>
            <person name="Grigoriev I.V."/>
        </authorList>
    </citation>
    <scope>NUCLEOTIDE SEQUENCE [LARGE SCALE GENOMIC DNA]</scope>
    <source>
        <strain evidence="9 10">CBS 144469</strain>
    </source>
</reference>
<dbReference type="InterPro" id="IPR050092">
    <property type="entry name" value="RNase_H"/>
</dbReference>
<evidence type="ECO:0000313" key="9">
    <source>
        <dbReference type="EMBL" id="KAF6742181.1"/>
    </source>
</evidence>
<dbReference type="EC" id="3.1.26.4" evidence="3"/>
<keyword evidence="6" id="KW-0255">Endonuclease</keyword>
<dbReference type="GO" id="GO:0043137">
    <property type="term" value="P:DNA replication, removal of RNA primer"/>
    <property type="evidence" value="ECO:0007669"/>
    <property type="project" value="TreeGrafter"/>
</dbReference>
<keyword evidence="5" id="KW-0479">Metal-binding</keyword>
<dbReference type="InterPro" id="IPR002156">
    <property type="entry name" value="RNaseH_domain"/>
</dbReference>
<dbReference type="PANTHER" id="PTHR10642:SF26">
    <property type="entry name" value="RIBONUCLEASE H1"/>
    <property type="match status" value="1"/>
</dbReference>
<dbReference type="GO" id="GO:0003676">
    <property type="term" value="F:nucleic acid binding"/>
    <property type="evidence" value="ECO:0007669"/>
    <property type="project" value="InterPro"/>
</dbReference>
<dbReference type="GO" id="GO:0046872">
    <property type="term" value="F:metal ion binding"/>
    <property type="evidence" value="ECO:0007669"/>
    <property type="project" value="UniProtKB-KW"/>
</dbReference>
<dbReference type="GO" id="GO:0004523">
    <property type="term" value="F:RNA-DNA hybrid ribonuclease activity"/>
    <property type="evidence" value="ECO:0007669"/>
    <property type="project" value="UniProtKB-EC"/>
</dbReference>
<feature type="domain" description="RNase H type-1" evidence="8">
    <location>
        <begin position="245"/>
        <end position="384"/>
    </location>
</feature>
<organism evidence="9 10">
    <name type="scientific">Ephemerocybe angulata</name>
    <dbReference type="NCBI Taxonomy" id="980116"/>
    <lineage>
        <taxon>Eukaryota</taxon>
        <taxon>Fungi</taxon>
        <taxon>Dikarya</taxon>
        <taxon>Basidiomycota</taxon>
        <taxon>Agaricomycotina</taxon>
        <taxon>Agaricomycetes</taxon>
        <taxon>Agaricomycetidae</taxon>
        <taxon>Agaricales</taxon>
        <taxon>Agaricineae</taxon>
        <taxon>Psathyrellaceae</taxon>
        <taxon>Ephemerocybe</taxon>
    </lineage>
</organism>
<evidence type="ECO:0000259" key="8">
    <source>
        <dbReference type="PROSITE" id="PS50879"/>
    </source>
</evidence>
<protein>
    <recommendedName>
        <fullName evidence="3">ribonuclease H</fullName>
        <ecNumber evidence="3">3.1.26.4</ecNumber>
    </recommendedName>
</protein>